<dbReference type="PANTHER" id="PTHR43649">
    <property type="entry name" value="ARABINOSE-BINDING PROTEIN-RELATED"/>
    <property type="match status" value="1"/>
</dbReference>
<accession>A0A1C5H6I7</accession>
<proteinExistence type="predicted"/>
<protein>
    <submittedName>
        <fullName evidence="2">Carbohydrate ABC transporter substrate-binding protein, CUT1 family</fullName>
    </submittedName>
</protein>
<dbReference type="EMBL" id="LT607750">
    <property type="protein sequence ID" value="SCG41646.1"/>
    <property type="molecule type" value="Genomic_DNA"/>
</dbReference>
<evidence type="ECO:0000313" key="3">
    <source>
        <dbReference type="Proteomes" id="UP000198217"/>
    </source>
</evidence>
<dbReference type="RefSeq" id="WP_088992740.1">
    <property type="nucleotide sequence ID" value="NZ_LT607750.1"/>
</dbReference>
<evidence type="ECO:0000313" key="2">
    <source>
        <dbReference type="EMBL" id="SCG41646.1"/>
    </source>
</evidence>
<dbReference type="InterPro" id="IPR050490">
    <property type="entry name" value="Bact_solute-bd_prot1"/>
</dbReference>
<dbReference type="PANTHER" id="PTHR43649:SF12">
    <property type="entry name" value="DIACETYLCHITOBIOSE BINDING PROTEIN DASA"/>
    <property type="match status" value="1"/>
</dbReference>
<keyword evidence="3" id="KW-1185">Reference proteome</keyword>
<dbReference type="Gene3D" id="3.40.190.10">
    <property type="entry name" value="Periplasmic binding protein-like II"/>
    <property type="match status" value="1"/>
</dbReference>
<feature type="chain" id="PRO_5038970066" evidence="1">
    <location>
        <begin position="23"/>
        <end position="450"/>
    </location>
</feature>
<name>A0A1C5H6I7_9ACTN</name>
<dbReference type="PROSITE" id="PS51257">
    <property type="entry name" value="PROKAR_LIPOPROTEIN"/>
    <property type="match status" value="1"/>
</dbReference>
<dbReference type="Proteomes" id="UP000198217">
    <property type="component" value="Chromosome I"/>
</dbReference>
<keyword evidence="1" id="KW-0732">Signal</keyword>
<reference evidence="2 3" key="1">
    <citation type="submission" date="2016-06" db="EMBL/GenBank/DDBJ databases">
        <authorList>
            <person name="Kjaerup R.B."/>
            <person name="Dalgaard T.S."/>
            <person name="Juul-Madsen H.R."/>
        </authorList>
    </citation>
    <scope>NUCLEOTIDE SEQUENCE [LARGE SCALE GENOMIC DNA]</scope>
    <source>
        <strain evidence="2 3">DSM 43904</strain>
    </source>
</reference>
<dbReference type="AlphaFoldDB" id="A0A1C5H6I7"/>
<gene>
    <name evidence="2" type="ORF">GA0070609_1059</name>
</gene>
<evidence type="ECO:0000256" key="1">
    <source>
        <dbReference type="SAM" id="SignalP"/>
    </source>
</evidence>
<feature type="signal peptide" evidence="1">
    <location>
        <begin position="1"/>
        <end position="22"/>
    </location>
</feature>
<dbReference type="SUPFAM" id="SSF53850">
    <property type="entry name" value="Periplasmic binding protein-like II"/>
    <property type="match status" value="1"/>
</dbReference>
<dbReference type="InterPro" id="IPR006059">
    <property type="entry name" value="SBP"/>
</dbReference>
<dbReference type="Pfam" id="PF01547">
    <property type="entry name" value="SBP_bac_1"/>
    <property type="match status" value="1"/>
</dbReference>
<organism evidence="2 3">
    <name type="scientific">Micromonospora echinaurantiaca</name>
    <dbReference type="NCBI Taxonomy" id="47857"/>
    <lineage>
        <taxon>Bacteria</taxon>
        <taxon>Bacillati</taxon>
        <taxon>Actinomycetota</taxon>
        <taxon>Actinomycetes</taxon>
        <taxon>Micromonosporales</taxon>
        <taxon>Micromonosporaceae</taxon>
        <taxon>Micromonospora</taxon>
    </lineage>
</organism>
<sequence length="450" mass="47790">MSRTLRATALAGVLALAVTGCGGVGGGDDDGGGGTATSGTLTTMGFGLSDEIATTRVDAFKRDHPGVDLKITEGAFDEQQFLSAVASGNPPDLVYMDRKLIGTYAKRGSIQPLTDCVEKQGIDLAQYRPAAKDQVTLDGTVYGIPEFSSVRVVYLNEALLRQAGLTVDDVDLADWAALPALNAKLAKVSGNRLSRIGIDPKIPEFLPMWAKANGADMISADGTKANLTDPKVVEALTTGLQLIQDQGGFGRFKSFRDTFDFFGAENPLTKSQIVAWPMEEWFLNQAAKNSPKAELVVKPFVDRQGKPLTMSSGQAWVITKGAKNPDAACAFAKQMTATDTWLAAAKARADARKAAGQPFTGVWTGNLNADNKIFDELYQPTGNKRFDDAVATIRSVQDAAFAMPASPAGAEFDKAWYDAVNRVLAGQAQPAEALARAQQEATAALDEASK</sequence>